<comment type="caution">
    <text evidence="7">The sequence shown here is derived from an EMBL/GenBank/DDBJ whole genome shotgun (WGS) entry which is preliminary data.</text>
</comment>
<keyword evidence="5" id="KW-0067">ATP-binding</keyword>
<dbReference type="Gene3D" id="3.30.559.10">
    <property type="entry name" value="Chloramphenicol acetyltransferase-like domain"/>
    <property type="match status" value="1"/>
</dbReference>
<evidence type="ECO:0000259" key="6">
    <source>
        <dbReference type="PROSITE" id="PS50075"/>
    </source>
</evidence>
<dbReference type="InterPro" id="IPR000873">
    <property type="entry name" value="AMP-dep_synth/lig_dom"/>
</dbReference>
<dbReference type="InterPro" id="IPR001242">
    <property type="entry name" value="Condensation_dom"/>
</dbReference>
<dbReference type="Pfam" id="PF00550">
    <property type="entry name" value="PP-binding"/>
    <property type="match status" value="1"/>
</dbReference>
<comment type="cofactor">
    <cofactor evidence="1">
        <name>pantetheine 4'-phosphate</name>
        <dbReference type="ChEBI" id="CHEBI:47942"/>
    </cofactor>
</comment>
<dbReference type="Pfam" id="PF23562">
    <property type="entry name" value="AMP-binding_C_3"/>
    <property type="match status" value="1"/>
</dbReference>
<evidence type="ECO:0000256" key="4">
    <source>
        <dbReference type="ARBA" id="ARBA00022741"/>
    </source>
</evidence>
<dbReference type="InterPro" id="IPR006162">
    <property type="entry name" value="Ppantetheine_attach_site"/>
</dbReference>
<keyword evidence="3" id="KW-0597">Phosphoprotein</keyword>
<dbReference type="GO" id="GO:0004467">
    <property type="term" value="F:long-chain fatty acid-CoA ligase activity"/>
    <property type="evidence" value="ECO:0007669"/>
    <property type="project" value="TreeGrafter"/>
</dbReference>
<dbReference type="PANTHER" id="PTHR43272">
    <property type="entry name" value="LONG-CHAIN-FATTY-ACID--COA LIGASE"/>
    <property type="match status" value="1"/>
</dbReference>
<dbReference type="Pfam" id="PF00501">
    <property type="entry name" value="AMP-binding"/>
    <property type="match status" value="1"/>
</dbReference>
<keyword evidence="2" id="KW-0596">Phosphopantetheine</keyword>
<dbReference type="PROSITE" id="PS50075">
    <property type="entry name" value="CARRIER"/>
    <property type="match status" value="1"/>
</dbReference>
<dbReference type="Gene3D" id="1.10.1200.10">
    <property type="entry name" value="ACP-like"/>
    <property type="match status" value="1"/>
</dbReference>
<reference evidence="7" key="1">
    <citation type="journal article" date="2021" name="PeerJ">
        <title>Extensive microbial diversity within the chicken gut microbiome revealed by metagenomics and culture.</title>
        <authorList>
            <person name="Gilroy R."/>
            <person name="Ravi A."/>
            <person name="Getino M."/>
            <person name="Pursley I."/>
            <person name="Horton D.L."/>
            <person name="Alikhan N.F."/>
            <person name="Baker D."/>
            <person name="Gharbi K."/>
            <person name="Hall N."/>
            <person name="Watson M."/>
            <person name="Adriaenssens E.M."/>
            <person name="Foster-Nyarko E."/>
            <person name="Jarju S."/>
            <person name="Secka A."/>
            <person name="Antonio M."/>
            <person name="Oren A."/>
            <person name="Chaudhuri R.R."/>
            <person name="La Ragione R."/>
            <person name="Hildebrand F."/>
            <person name="Pallen M.J."/>
        </authorList>
    </citation>
    <scope>NUCLEOTIDE SEQUENCE</scope>
    <source>
        <strain evidence="7">ChiGjej4B4-12881</strain>
    </source>
</reference>
<dbReference type="InterPro" id="IPR042099">
    <property type="entry name" value="ANL_N_sf"/>
</dbReference>
<gene>
    <name evidence="7" type="ORF">IAA28_05085</name>
</gene>
<dbReference type="InterPro" id="IPR023213">
    <property type="entry name" value="CAT-like_dom_sf"/>
</dbReference>
<dbReference type="GO" id="GO:0008610">
    <property type="term" value="P:lipid biosynthetic process"/>
    <property type="evidence" value="ECO:0007669"/>
    <property type="project" value="UniProtKB-ARBA"/>
</dbReference>
<feature type="domain" description="Carrier" evidence="6">
    <location>
        <begin position="531"/>
        <end position="606"/>
    </location>
</feature>
<evidence type="ECO:0000256" key="2">
    <source>
        <dbReference type="ARBA" id="ARBA00022450"/>
    </source>
</evidence>
<dbReference type="EMBL" id="DXEU01000090">
    <property type="protein sequence ID" value="HIX52160.1"/>
    <property type="molecule type" value="Genomic_DNA"/>
</dbReference>
<sequence length="1206" mass="137790">MITGQNTKTIYDLVKNTGDEFKDHVFLRYEENDVVYDVTYKQFAADCMAIAAWVAEKSRQAGRRLHVGLMGSSSHHYLAALLGIMSAGCVSVPLDIQVNLDTFCDCLTRSDVDILFYDWEHRSLVDGAKERCPRITDYISLQHGRHVPCSDNILKQYAGQEITPHIDTRELAMILFTSGTTGQGKGVMLSQGNLIDNVFCTTEAGIDGNQVFLNVLPIHHVFCINSDVFLTMRYGNILCLNRDMSKLVEHMRLFEPTRFRTVPMIPKSLYNRIMVISRQQPDRSLDDIKKEILGGRLTQIICGGGYLAPELKASFAKLGIEMAQGYGMSECSPKITTAVWGRPDKAASVGQLVDGCQVRIVDGEIQVKSPSVMMGYYKDPEQTAEVLTEDGWLCTGDCGYVDEENFLYLTGRKKNLIILSNGENVAPEQLEHMFDGDRLVEEILVFEENDVITAEIYPNYKYAQAAGITDIEGILSDLVNKHNQELPSFKRIMRFRVRETPFEKTSSKKIIRSKYFSKKKAEKEHLANLRLPENDLQTQIYNSVASCLGHRRFGIDTNLYEAGLDSMGSVLLLSDLAAGLNFSITLDELMSHPTVAQLEAFYKETQARPQVDYSVRPVYPLTNLQIYFAYVMRGNTTANLPFFFKLDRSVNLSRLQRAAEDLFDLHPGLKAVIQMEEGAYKMFRHDDTHVVIPIIRVSDRDWEILRGQLLKPFMYEKDEPLYHVAIYETESANYLYFDIAHIVGDGMTMNVLFEDLNALYRGDKVEKESYTLFEYVLDEKDRDARGLRNQNILYFRNLMKDFRIRRSILNRRDFHDLDHGENASLRSRFSRLNLKKITAFCREHGVSENVLFLTAYNYCIGIFSGEKDTISTSIHSGRTDGRWARLAGPLFLTYIFRCTQVPHETVDHLLKKNGQQIMDTMRCYVSTLHADEMFFQYQGDILNVDEIGGAPAVRQKMQLDSLPFHLQVMSDAKGYYYELRYWENRFDSRQLEIFMDCMERIVEAMLDEPSVRRLKSHLPDTLFPKHYFIKAETVNRTVGYRLISDVDGDTPVKAYVMDAACRKQPFGGWGSLYIMDHPTEGWIDKVTNPYGPGTLYQTGITARILPDGTLDLLDQGGRTVMVERLNGRDFVDLAKLERLLASREDVDRAEAYFLWGPEHRLILCADVYGSKAPDEKAIAAFLEESWDADMPKVAEVHCYEENAEEK</sequence>
<dbReference type="SUPFAM" id="SSF47336">
    <property type="entry name" value="ACP-like"/>
    <property type="match status" value="1"/>
</dbReference>
<evidence type="ECO:0000256" key="3">
    <source>
        <dbReference type="ARBA" id="ARBA00022553"/>
    </source>
</evidence>
<dbReference type="PANTHER" id="PTHR43272:SF33">
    <property type="entry name" value="AMP-BINDING DOMAIN-CONTAINING PROTEIN-RELATED"/>
    <property type="match status" value="1"/>
</dbReference>
<organism evidence="7 8">
    <name type="scientific">Candidatus Lachnoclostridium stercoripullorum</name>
    <dbReference type="NCBI Taxonomy" id="2838635"/>
    <lineage>
        <taxon>Bacteria</taxon>
        <taxon>Bacillati</taxon>
        <taxon>Bacillota</taxon>
        <taxon>Clostridia</taxon>
        <taxon>Lachnospirales</taxon>
        <taxon>Lachnospiraceae</taxon>
    </lineage>
</organism>
<protein>
    <submittedName>
        <fullName evidence="7">AMP-binding protein</fullName>
    </submittedName>
</protein>
<name>A0A9D1W3V3_9FIRM</name>
<evidence type="ECO:0000313" key="8">
    <source>
        <dbReference type="Proteomes" id="UP000886780"/>
    </source>
</evidence>
<dbReference type="InterPro" id="IPR009081">
    <property type="entry name" value="PP-bd_ACP"/>
</dbReference>
<dbReference type="PROSITE" id="PS00012">
    <property type="entry name" value="PHOSPHOPANTETHEINE"/>
    <property type="match status" value="1"/>
</dbReference>
<dbReference type="GO" id="GO:0016020">
    <property type="term" value="C:membrane"/>
    <property type="evidence" value="ECO:0007669"/>
    <property type="project" value="TreeGrafter"/>
</dbReference>
<dbReference type="Gene3D" id="3.30.559.30">
    <property type="entry name" value="Nonribosomal peptide synthetase, condensation domain"/>
    <property type="match status" value="1"/>
</dbReference>
<dbReference type="AlphaFoldDB" id="A0A9D1W3V3"/>
<dbReference type="InterPro" id="IPR036736">
    <property type="entry name" value="ACP-like_sf"/>
</dbReference>
<evidence type="ECO:0000256" key="1">
    <source>
        <dbReference type="ARBA" id="ARBA00001957"/>
    </source>
</evidence>
<dbReference type="Pfam" id="PF00668">
    <property type="entry name" value="Condensation"/>
    <property type="match status" value="1"/>
</dbReference>
<dbReference type="SUPFAM" id="SSF52777">
    <property type="entry name" value="CoA-dependent acyltransferases"/>
    <property type="match status" value="2"/>
</dbReference>
<keyword evidence="4" id="KW-0547">Nucleotide-binding</keyword>
<proteinExistence type="predicted"/>
<dbReference type="Gene3D" id="3.40.50.12780">
    <property type="entry name" value="N-terminal domain of ligase-like"/>
    <property type="match status" value="1"/>
</dbReference>
<dbReference type="GO" id="GO:0005524">
    <property type="term" value="F:ATP binding"/>
    <property type="evidence" value="ECO:0007669"/>
    <property type="project" value="UniProtKB-KW"/>
</dbReference>
<evidence type="ECO:0000256" key="5">
    <source>
        <dbReference type="ARBA" id="ARBA00022840"/>
    </source>
</evidence>
<dbReference type="SUPFAM" id="SSF56801">
    <property type="entry name" value="Acetyl-CoA synthetase-like"/>
    <property type="match status" value="1"/>
</dbReference>
<dbReference type="Proteomes" id="UP000886780">
    <property type="component" value="Unassembled WGS sequence"/>
</dbReference>
<reference evidence="7" key="2">
    <citation type="submission" date="2021-04" db="EMBL/GenBank/DDBJ databases">
        <authorList>
            <person name="Gilroy R."/>
        </authorList>
    </citation>
    <scope>NUCLEOTIDE SEQUENCE</scope>
    <source>
        <strain evidence="7">ChiGjej4B4-12881</strain>
    </source>
</reference>
<accession>A0A9D1W3V3</accession>
<evidence type="ECO:0000313" key="7">
    <source>
        <dbReference type="EMBL" id="HIX52160.1"/>
    </source>
</evidence>